<accession>A0ABQ5JBJ2</accession>
<keyword evidence="1" id="KW-0862">Zinc</keyword>
<dbReference type="Pfam" id="PF14223">
    <property type="entry name" value="Retrotran_gag_2"/>
    <property type="match status" value="1"/>
</dbReference>
<proteinExistence type="predicted"/>
<evidence type="ECO:0000256" key="1">
    <source>
        <dbReference type="PROSITE-ProRule" id="PRU00047"/>
    </source>
</evidence>
<evidence type="ECO:0000259" key="2">
    <source>
        <dbReference type="PROSITE" id="PS50158"/>
    </source>
</evidence>
<organism evidence="3 4">
    <name type="scientific">Tanacetum coccineum</name>
    <dbReference type="NCBI Taxonomy" id="301880"/>
    <lineage>
        <taxon>Eukaryota</taxon>
        <taxon>Viridiplantae</taxon>
        <taxon>Streptophyta</taxon>
        <taxon>Embryophyta</taxon>
        <taxon>Tracheophyta</taxon>
        <taxon>Spermatophyta</taxon>
        <taxon>Magnoliopsida</taxon>
        <taxon>eudicotyledons</taxon>
        <taxon>Gunneridae</taxon>
        <taxon>Pentapetalae</taxon>
        <taxon>asterids</taxon>
        <taxon>campanulids</taxon>
        <taxon>Asterales</taxon>
        <taxon>Asteraceae</taxon>
        <taxon>Asteroideae</taxon>
        <taxon>Anthemideae</taxon>
        <taxon>Anthemidinae</taxon>
        <taxon>Tanacetum</taxon>
    </lineage>
</organism>
<evidence type="ECO:0000313" key="4">
    <source>
        <dbReference type="Proteomes" id="UP001151760"/>
    </source>
</evidence>
<dbReference type="PROSITE" id="PS50158">
    <property type="entry name" value="ZF_CCHC"/>
    <property type="match status" value="1"/>
</dbReference>
<name>A0ABQ5JBJ2_9ASTR</name>
<dbReference type="InterPro" id="IPR036875">
    <property type="entry name" value="Znf_CCHC_sf"/>
</dbReference>
<dbReference type="EMBL" id="BQNB010021766">
    <property type="protein sequence ID" value="GJU09878.1"/>
    <property type="molecule type" value="Genomic_DNA"/>
</dbReference>
<keyword evidence="1" id="KW-0863">Zinc-finger</keyword>
<reference evidence="3" key="1">
    <citation type="journal article" date="2022" name="Int. J. Mol. Sci.">
        <title>Draft Genome of Tanacetum Coccineum: Genomic Comparison of Closely Related Tanacetum-Family Plants.</title>
        <authorList>
            <person name="Yamashiro T."/>
            <person name="Shiraishi A."/>
            <person name="Nakayama K."/>
            <person name="Satake H."/>
        </authorList>
    </citation>
    <scope>NUCLEOTIDE SEQUENCE</scope>
</reference>
<dbReference type="SMART" id="SM00343">
    <property type="entry name" value="ZnF_C2HC"/>
    <property type="match status" value="1"/>
</dbReference>
<reference evidence="3" key="2">
    <citation type="submission" date="2022-01" db="EMBL/GenBank/DDBJ databases">
        <authorList>
            <person name="Yamashiro T."/>
            <person name="Shiraishi A."/>
            <person name="Satake H."/>
            <person name="Nakayama K."/>
        </authorList>
    </citation>
    <scope>NUCLEOTIDE SEQUENCE</scope>
</reference>
<dbReference type="SUPFAM" id="SSF57756">
    <property type="entry name" value="Retrovirus zinc finger-like domains"/>
    <property type="match status" value="1"/>
</dbReference>
<dbReference type="Gene3D" id="4.10.60.10">
    <property type="entry name" value="Zinc finger, CCHC-type"/>
    <property type="match status" value="1"/>
</dbReference>
<comment type="caution">
    <text evidence="3">The sequence shown here is derived from an EMBL/GenBank/DDBJ whole genome shotgun (WGS) entry which is preliminary data.</text>
</comment>
<keyword evidence="4" id="KW-1185">Reference proteome</keyword>
<sequence>MLVNCTETCFARFTSRLVLQGLPQDFYNLVNHNEHAKEIWDRVKLLIQGSELSLQERESKLYDDFDTFTSIHGETIHSYYMQFAQLINDMHMIGMTMKPLQVNTKFVNHLLPEWSKVVTDVKLAKDMHTTNFDHLYAHLRKHEAHANEVRLQTQRYLDQIALVSNSPSSPAIQQSSSIELDLGLVVLSFNPSDDLIANLNKLMAFVTTTFAPRYPPTNNHLRTSSNPRNQATIQDGRVTVQTVQGRKTQGYANNEARNIAINMGINRQGAAVQPRVVNCYNCQEENHYARQCTNPKGPRTQLAFQTDDLDAFDPDSDKAPSAKAVLMANLSSYDSDVLSEVPFHDTNIENDMSYQSVQETQCSEQPFVDNDIEINITSDSNIVFYEQYLQETENPVVQSTSSPVQQDELLMSVIEEMSSRVAKCNKVQQENLIVNETLTAELEYKEQENDHLFELLFSQDIVHICVNSLATLTNYAKIEQDYIDEYRENLMLKAELAKKEHMVEKKIFDEVVLRCSRLENHCANLELKLQHQKETKLDAKDVSIANLRKHIESLKGKNVVEKDVTPNHANVIAP</sequence>
<gene>
    <name evidence="3" type="ORF">Tco_1132274</name>
</gene>
<dbReference type="InterPro" id="IPR001878">
    <property type="entry name" value="Znf_CCHC"/>
</dbReference>
<dbReference type="Proteomes" id="UP001151760">
    <property type="component" value="Unassembled WGS sequence"/>
</dbReference>
<evidence type="ECO:0000313" key="3">
    <source>
        <dbReference type="EMBL" id="GJU09878.1"/>
    </source>
</evidence>
<dbReference type="Pfam" id="PF00098">
    <property type="entry name" value="zf-CCHC"/>
    <property type="match status" value="1"/>
</dbReference>
<protein>
    <submittedName>
        <fullName evidence="3">Retrovirus-related pol polyprotein from transposon TNT 1-94</fullName>
    </submittedName>
</protein>
<keyword evidence="1" id="KW-0479">Metal-binding</keyword>
<feature type="domain" description="CCHC-type" evidence="2">
    <location>
        <begin position="279"/>
        <end position="294"/>
    </location>
</feature>